<feature type="compositionally biased region" description="Basic residues" evidence="1">
    <location>
        <begin position="1"/>
        <end position="11"/>
    </location>
</feature>
<feature type="region of interest" description="Disordered" evidence="1">
    <location>
        <begin position="1"/>
        <end position="23"/>
    </location>
</feature>
<feature type="compositionally biased region" description="Gly residues" evidence="1">
    <location>
        <begin position="40"/>
        <end position="49"/>
    </location>
</feature>
<accession>A0A117IXA9</accession>
<dbReference type="AlphaFoldDB" id="A0A117IXA9"/>
<feature type="compositionally biased region" description="Low complexity" evidence="1">
    <location>
        <begin position="50"/>
        <end position="60"/>
    </location>
</feature>
<protein>
    <submittedName>
        <fullName evidence="2">Uncharacterized protein</fullName>
    </submittedName>
</protein>
<sequence>MVPMGRMRRRDARGGVGGGEAQLDDGAEVGLACACAAGRGRAGGAGPAGRPGRTGWTRGRSGQGTVGAGDGRGRAVGAGRSGSGRQAGRR</sequence>
<reference evidence="2 3" key="1">
    <citation type="submission" date="2015-11" db="EMBL/GenBank/DDBJ databases">
        <title>Genome-wide analysis reveals the secondary metabolome in Streptomyces kanasensis ZX01.</title>
        <authorList>
            <person name="Zhang G."/>
            <person name="Han L."/>
            <person name="Feng J."/>
            <person name="Zhang X."/>
        </authorList>
    </citation>
    <scope>NUCLEOTIDE SEQUENCE [LARGE SCALE GENOMIC DNA]</scope>
    <source>
        <strain evidence="2 3">ZX01</strain>
    </source>
</reference>
<keyword evidence="3" id="KW-1185">Reference proteome</keyword>
<feature type="region of interest" description="Disordered" evidence="1">
    <location>
        <begin position="39"/>
        <end position="90"/>
    </location>
</feature>
<evidence type="ECO:0000256" key="1">
    <source>
        <dbReference type="SAM" id="MobiDB-lite"/>
    </source>
</evidence>
<proteinExistence type="predicted"/>
<feature type="compositionally biased region" description="Gly residues" evidence="1">
    <location>
        <begin position="61"/>
        <end position="82"/>
    </location>
</feature>
<evidence type="ECO:0000313" key="2">
    <source>
        <dbReference type="EMBL" id="KUH40265.1"/>
    </source>
</evidence>
<comment type="caution">
    <text evidence="2">The sequence shown here is derived from an EMBL/GenBank/DDBJ whole genome shotgun (WGS) entry which is preliminary data.</text>
</comment>
<dbReference type="STRING" id="936756.ATE80_02925"/>
<evidence type="ECO:0000313" key="3">
    <source>
        <dbReference type="Proteomes" id="UP000054011"/>
    </source>
</evidence>
<organism evidence="2 3">
    <name type="scientific">Streptomyces kanasensis</name>
    <dbReference type="NCBI Taxonomy" id="936756"/>
    <lineage>
        <taxon>Bacteria</taxon>
        <taxon>Bacillati</taxon>
        <taxon>Actinomycetota</taxon>
        <taxon>Actinomycetes</taxon>
        <taxon>Kitasatosporales</taxon>
        <taxon>Streptomycetaceae</taxon>
        <taxon>Streptomyces</taxon>
    </lineage>
</organism>
<dbReference type="Proteomes" id="UP000054011">
    <property type="component" value="Unassembled WGS sequence"/>
</dbReference>
<gene>
    <name evidence="2" type="ORF">ATE80_02925</name>
</gene>
<dbReference type="EMBL" id="LNSV01000004">
    <property type="protein sequence ID" value="KUH40265.1"/>
    <property type="molecule type" value="Genomic_DNA"/>
</dbReference>
<name>A0A117IXA9_9ACTN</name>